<dbReference type="EMBL" id="CP012029">
    <property type="protein sequence ID" value="ALO26133.1"/>
    <property type="molecule type" value="Genomic_DNA"/>
</dbReference>
<reference evidence="2 3" key="1">
    <citation type="journal article" date="2015" name="PLoS Negl. Trop. Dis.">
        <title>Distribution of Plasmids in Distinct Leptospira Pathogenic Species.</title>
        <authorList>
            <person name="Wang Y."/>
            <person name="Zhuang X."/>
            <person name="Zhong Y."/>
            <person name="Zhang C."/>
            <person name="Zhang Y."/>
            <person name="Zeng L."/>
            <person name="Zhu Y."/>
            <person name="He P."/>
            <person name="Dong K."/>
            <person name="Pal U."/>
            <person name="Guo X."/>
            <person name="Qin J."/>
        </authorList>
    </citation>
    <scope>NUCLEOTIDE SEQUENCE [LARGE SCALE GENOMIC DNA]</scope>
    <source>
        <strain evidence="2 3">56604</strain>
    </source>
</reference>
<keyword evidence="1" id="KW-0472">Membrane</keyword>
<accession>A0A0S2IRJ0</accession>
<name>A0A0S2IRJ0_LEPBO</name>
<evidence type="ECO:0000313" key="3">
    <source>
        <dbReference type="Proteomes" id="UP000058857"/>
    </source>
</evidence>
<proteinExistence type="predicted"/>
<keyword evidence="1" id="KW-0812">Transmembrane</keyword>
<sequence>MAANFFALTLIIVLGLFPSAVILMISLSNKYNSNLYIFQWILFVSAITIYFIVGSIGQMYLEED</sequence>
<feature type="transmembrane region" description="Helical" evidence="1">
    <location>
        <begin position="6"/>
        <end position="25"/>
    </location>
</feature>
<dbReference type="Proteomes" id="UP000058857">
    <property type="component" value="Chromosome 1"/>
</dbReference>
<evidence type="ECO:0000256" key="1">
    <source>
        <dbReference type="SAM" id="Phobius"/>
    </source>
</evidence>
<organism evidence="2">
    <name type="scientific">Leptospira borgpetersenii serovar Ballum</name>
    <dbReference type="NCBI Taxonomy" id="280505"/>
    <lineage>
        <taxon>Bacteria</taxon>
        <taxon>Pseudomonadati</taxon>
        <taxon>Spirochaetota</taxon>
        <taxon>Spirochaetia</taxon>
        <taxon>Leptospirales</taxon>
        <taxon>Leptospiraceae</taxon>
        <taxon>Leptospira</taxon>
    </lineage>
</organism>
<keyword evidence="1" id="KW-1133">Transmembrane helix</keyword>
<protein>
    <submittedName>
        <fullName evidence="2">Uncharacterized protein</fullName>
    </submittedName>
</protein>
<dbReference type="PATRIC" id="fig|280505.15.peg.1816"/>
<dbReference type="AlphaFoldDB" id="A0A0S2IRJ0"/>
<feature type="transmembrane region" description="Helical" evidence="1">
    <location>
        <begin position="37"/>
        <end position="61"/>
    </location>
</feature>
<evidence type="ECO:0000313" key="2">
    <source>
        <dbReference type="EMBL" id="ALO26133.1"/>
    </source>
</evidence>
<gene>
    <name evidence="2" type="ORF">LBBP_01854</name>
</gene>